<dbReference type="WBParaSite" id="EVEC_0000719701-mRNA-1">
    <property type="protein sequence ID" value="EVEC_0000719701-mRNA-1"/>
    <property type="gene ID" value="EVEC_0000719701"/>
</dbReference>
<feature type="compositionally biased region" description="Basic and acidic residues" evidence="1">
    <location>
        <begin position="340"/>
        <end position="350"/>
    </location>
</feature>
<evidence type="ECO:0000313" key="4">
    <source>
        <dbReference type="WBParaSite" id="EVEC_0000719701-mRNA-1"/>
    </source>
</evidence>
<gene>
    <name evidence="2" type="ORF">EVEC_LOCUS6718</name>
</gene>
<feature type="compositionally biased region" description="Basic and acidic residues" evidence="1">
    <location>
        <begin position="1"/>
        <end position="17"/>
    </location>
</feature>
<dbReference type="EMBL" id="UXUI01008619">
    <property type="protein sequence ID" value="VDD91967.1"/>
    <property type="molecule type" value="Genomic_DNA"/>
</dbReference>
<reference evidence="4" key="1">
    <citation type="submission" date="2017-02" db="UniProtKB">
        <authorList>
            <consortium name="WormBaseParasite"/>
        </authorList>
    </citation>
    <scope>IDENTIFICATION</scope>
</reference>
<sequence length="509" mass="57646">MEGTEPKNLDIERQNREKPRRKRYRPRTKGYRLFVKDEIEKALCAQPSPVNHLFSTDDSGICSASLDDLVSFLELNSESYSKLSVAALKSISNISSIFRIDGSPSEGLRIFRKSVVPKQDSTVVYVDNLPMQCRLLYVLRRASMFGTVASVRPRFFGEREEKLCYTFSSERSSASSKTVSLFSTRRVESAFIQFVDPSSAEKFCRAYKLNMPGNIISPGKRIKRLISKRKKSAHRAIAYQKSAYLSKKAYAQKGEACGLVEESSLADSFVRLDGKVTLGTQQTSERFSPEEKKEKVEDLRKRKGPSNSPLIAHKRCCRDEKEFCTNNQDRRRTVSSSYETVERGEEKPTRYSDTTEPPRVVDELVEKVPSDIPLEHDLCAASSVTGLSRLGKLQKGTGLKECVQNDSPFVADSESLVAETKLFNEYRSEYLKLKKNNMVNLKRMLSLKTISWRSFSSNSMRVRKIRGKSKLVARAVASRSHQEQTGVRVSLFDIKLMCFHVTSDISCVS</sequence>
<dbReference type="SUPFAM" id="SSF54928">
    <property type="entry name" value="RNA-binding domain, RBD"/>
    <property type="match status" value="1"/>
</dbReference>
<evidence type="ECO:0000256" key="1">
    <source>
        <dbReference type="SAM" id="MobiDB-lite"/>
    </source>
</evidence>
<keyword evidence="3" id="KW-1185">Reference proteome</keyword>
<feature type="compositionally biased region" description="Basic and acidic residues" evidence="1">
    <location>
        <begin position="287"/>
        <end position="300"/>
    </location>
</feature>
<dbReference type="Gene3D" id="3.30.70.330">
    <property type="match status" value="1"/>
</dbReference>
<dbReference type="OrthoDB" id="5841939at2759"/>
<evidence type="ECO:0000313" key="3">
    <source>
        <dbReference type="Proteomes" id="UP000274131"/>
    </source>
</evidence>
<protein>
    <submittedName>
        <fullName evidence="4">RRM domain-containing protein</fullName>
    </submittedName>
</protein>
<dbReference type="InterPro" id="IPR035979">
    <property type="entry name" value="RBD_domain_sf"/>
</dbReference>
<reference evidence="2 3" key="2">
    <citation type="submission" date="2018-10" db="EMBL/GenBank/DDBJ databases">
        <authorList>
            <consortium name="Pathogen Informatics"/>
        </authorList>
    </citation>
    <scope>NUCLEOTIDE SEQUENCE [LARGE SCALE GENOMIC DNA]</scope>
</reference>
<feature type="region of interest" description="Disordered" evidence="1">
    <location>
        <begin position="280"/>
        <end position="311"/>
    </location>
</feature>
<dbReference type="Proteomes" id="UP000274131">
    <property type="component" value="Unassembled WGS sequence"/>
</dbReference>
<evidence type="ECO:0000313" key="2">
    <source>
        <dbReference type="EMBL" id="VDD91967.1"/>
    </source>
</evidence>
<dbReference type="AlphaFoldDB" id="A0A0N4V9S5"/>
<feature type="region of interest" description="Disordered" evidence="1">
    <location>
        <begin position="1"/>
        <end position="24"/>
    </location>
</feature>
<feature type="region of interest" description="Disordered" evidence="1">
    <location>
        <begin position="334"/>
        <end position="356"/>
    </location>
</feature>
<dbReference type="GO" id="GO:0003676">
    <property type="term" value="F:nucleic acid binding"/>
    <property type="evidence" value="ECO:0007669"/>
    <property type="project" value="InterPro"/>
</dbReference>
<organism evidence="4">
    <name type="scientific">Enterobius vermicularis</name>
    <name type="common">Human pinworm</name>
    <dbReference type="NCBI Taxonomy" id="51028"/>
    <lineage>
        <taxon>Eukaryota</taxon>
        <taxon>Metazoa</taxon>
        <taxon>Ecdysozoa</taxon>
        <taxon>Nematoda</taxon>
        <taxon>Chromadorea</taxon>
        <taxon>Rhabditida</taxon>
        <taxon>Spirurina</taxon>
        <taxon>Oxyuridomorpha</taxon>
        <taxon>Oxyuroidea</taxon>
        <taxon>Oxyuridae</taxon>
        <taxon>Enterobius</taxon>
    </lineage>
</organism>
<dbReference type="STRING" id="51028.A0A0N4V9S5"/>
<proteinExistence type="predicted"/>
<name>A0A0N4V9S5_ENTVE</name>
<dbReference type="InterPro" id="IPR012677">
    <property type="entry name" value="Nucleotide-bd_a/b_plait_sf"/>
</dbReference>
<accession>A0A0N4V9S5</accession>